<keyword evidence="2" id="KW-1185">Reference proteome</keyword>
<protein>
    <submittedName>
        <fullName evidence="1">Uncharacterized protein</fullName>
    </submittedName>
</protein>
<gene>
    <name evidence="1" type="primary">Acey_s0002.g743</name>
    <name evidence="1" type="ORF">Y032_0002g743</name>
</gene>
<dbReference type="EMBL" id="JARK01001338">
    <property type="protein sequence ID" value="EYC33355.1"/>
    <property type="molecule type" value="Genomic_DNA"/>
</dbReference>
<comment type="caution">
    <text evidence="1">The sequence shown here is derived from an EMBL/GenBank/DDBJ whole genome shotgun (WGS) entry which is preliminary data.</text>
</comment>
<accession>A0A016W128</accession>
<sequence length="66" mass="7421">MYIPSTQKIFSLREHQRGAHVAQHFAHIENRTDVVNPPGRVHACTSFPRLEAPARAIAAHGVEQHM</sequence>
<organism evidence="1 2">
    <name type="scientific">Ancylostoma ceylanicum</name>
    <dbReference type="NCBI Taxonomy" id="53326"/>
    <lineage>
        <taxon>Eukaryota</taxon>
        <taxon>Metazoa</taxon>
        <taxon>Ecdysozoa</taxon>
        <taxon>Nematoda</taxon>
        <taxon>Chromadorea</taxon>
        <taxon>Rhabditida</taxon>
        <taxon>Rhabditina</taxon>
        <taxon>Rhabditomorpha</taxon>
        <taxon>Strongyloidea</taxon>
        <taxon>Ancylostomatidae</taxon>
        <taxon>Ancylostomatinae</taxon>
        <taxon>Ancylostoma</taxon>
    </lineage>
</organism>
<evidence type="ECO:0000313" key="1">
    <source>
        <dbReference type="EMBL" id="EYC33355.1"/>
    </source>
</evidence>
<dbReference type="Proteomes" id="UP000024635">
    <property type="component" value="Unassembled WGS sequence"/>
</dbReference>
<dbReference type="AlphaFoldDB" id="A0A016W128"/>
<evidence type="ECO:0000313" key="2">
    <source>
        <dbReference type="Proteomes" id="UP000024635"/>
    </source>
</evidence>
<name>A0A016W128_9BILA</name>
<reference evidence="2" key="1">
    <citation type="journal article" date="2015" name="Nat. Genet.">
        <title>The genome and transcriptome of the zoonotic hookworm Ancylostoma ceylanicum identify infection-specific gene families.</title>
        <authorList>
            <person name="Schwarz E.M."/>
            <person name="Hu Y."/>
            <person name="Antoshechkin I."/>
            <person name="Miller M.M."/>
            <person name="Sternberg P.W."/>
            <person name="Aroian R.V."/>
        </authorList>
    </citation>
    <scope>NUCLEOTIDE SEQUENCE</scope>
    <source>
        <strain evidence="2">HY135</strain>
    </source>
</reference>
<proteinExistence type="predicted"/>